<evidence type="ECO:0000313" key="1">
    <source>
        <dbReference type="EMBL" id="SPR16644.1"/>
    </source>
</evidence>
<dbReference type="Proteomes" id="UP000245243">
    <property type="component" value="Chromosome I"/>
</dbReference>
<accession>A0A2U3RTY4</accession>
<proteinExistence type="predicted"/>
<gene>
    <name evidence="1" type="ORF">KARP_02541</name>
</gene>
<protein>
    <submittedName>
        <fullName evidence="1">Integrase</fullName>
    </submittedName>
</protein>
<evidence type="ECO:0000313" key="2">
    <source>
        <dbReference type="Proteomes" id="UP000245243"/>
    </source>
</evidence>
<organism evidence="1 2">
    <name type="scientific">Orientia tsutsugamushi</name>
    <name type="common">Rickettsia tsutsugamushi</name>
    <dbReference type="NCBI Taxonomy" id="784"/>
    <lineage>
        <taxon>Bacteria</taxon>
        <taxon>Pseudomonadati</taxon>
        <taxon>Pseudomonadota</taxon>
        <taxon>Alphaproteobacteria</taxon>
        <taxon>Rickettsiales</taxon>
        <taxon>Rickettsiaceae</taxon>
        <taxon>Rickettsieae</taxon>
        <taxon>Orientia</taxon>
    </lineage>
</organism>
<dbReference type="EMBL" id="LS398548">
    <property type="protein sequence ID" value="SPR16644.1"/>
    <property type="molecule type" value="Genomic_DNA"/>
</dbReference>
<name>A0A2U3RTY4_ORITS</name>
<dbReference type="InterPro" id="IPR038488">
    <property type="entry name" value="Integrase_DNA-bd_sf"/>
</dbReference>
<reference evidence="2" key="1">
    <citation type="submission" date="2018-03" db="EMBL/GenBank/DDBJ databases">
        <authorList>
            <person name="Batty M. E."/>
            <person name="Batty M E."/>
        </authorList>
    </citation>
    <scope>NUCLEOTIDE SEQUENCE [LARGE SCALE GENOMIC DNA]</scope>
</reference>
<dbReference type="Gene3D" id="3.30.160.390">
    <property type="entry name" value="Integrase, DNA-binding domain"/>
    <property type="match status" value="1"/>
</dbReference>
<sequence>MSIILLFTKAVLNKMVIPKEGRYILKDLKKRGLILIVSYGGSMTFYLEKKIKNVSVRIKTGGFPDLSIAYARKKR</sequence>
<dbReference type="AlphaFoldDB" id="A0A2U3RTY4"/>
<dbReference type="RefSeq" id="WP_045912222.1">
    <property type="nucleotide sequence ID" value="NZ_LS398548.1"/>
</dbReference>